<protein>
    <submittedName>
        <fullName evidence="2">Uncharacterized protein</fullName>
    </submittedName>
</protein>
<feature type="compositionally biased region" description="Polar residues" evidence="1">
    <location>
        <begin position="180"/>
        <end position="191"/>
    </location>
</feature>
<dbReference type="RefSeq" id="YP_008853812.1">
    <property type="nucleotide sequence ID" value="NC_022915.1"/>
</dbReference>
<keyword evidence="3" id="KW-1185">Reference proteome</keyword>
<accession>U6C864</accession>
<organism evidence="2 3">
    <name type="scientific">Ralstonia phage RSK1</name>
    <dbReference type="NCBI Taxonomy" id="1417599"/>
    <lineage>
        <taxon>Viruses</taxon>
        <taxon>Duplodnaviria</taxon>
        <taxon>Heunggongvirae</taxon>
        <taxon>Uroviricota</taxon>
        <taxon>Caudoviricetes</taxon>
        <taxon>Firingavirus</taxon>
        <taxon>Firingavirus RSK1</taxon>
    </lineage>
</organism>
<feature type="compositionally biased region" description="Low complexity" evidence="1">
    <location>
        <begin position="126"/>
        <end position="139"/>
    </location>
</feature>
<proteinExistence type="predicted"/>
<feature type="region of interest" description="Disordered" evidence="1">
    <location>
        <begin position="180"/>
        <end position="204"/>
    </location>
</feature>
<dbReference type="Proteomes" id="UP000017866">
    <property type="component" value="Segment"/>
</dbReference>
<dbReference type="EMBL" id="AB863625">
    <property type="protein sequence ID" value="BAO04692.1"/>
    <property type="molecule type" value="Genomic_DNA"/>
</dbReference>
<sequence>MRRCSHGCIRRLVVGRSLLFPQTPPPGTLTPGSDAAPRVRVVRCEPWRAPPRSVPIRIKEEARSHLGAIHTGPRRRYIEGERADECFLASVLDHFGSPRSSTAFTLLIALSAKRCSAAWSSDSLRRSSSLRSRSSSSGRARSDATHSPSWKAEVIARLTSSAARCDMLPVTGSVPVPQNTAQSRLVSQRQILSGMGTDTARSAR</sequence>
<evidence type="ECO:0000313" key="3">
    <source>
        <dbReference type="Proteomes" id="UP000017866"/>
    </source>
</evidence>
<evidence type="ECO:0000313" key="2">
    <source>
        <dbReference type="EMBL" id="BAO04692.1"/>
    </source>
</evidence>
<reference evidence="2 3" key="1">
    <citation type="submission" date="2013-11" db="EMBL/GenBank/DDBJ databases">
        <title>Dynamic genome rearrangements of T7-like phages that infect Ralstonia solanacearum.</title>
        <authorList>
            <person name="Kotera S."/>
            <person name="Fujiwara A."/>
            <person name="Kawasaki T."/>
            <person name="Fujie M."/>
            <person name="Yamada T."/>
        </authorList>
    </citation>
    <scope>NUCLEOTIDE SEQUENCE [LARGE SCALE GENOMIC DNA]</scope>
</reference>
<dbReference type="GeneID" id="17699599"/>
<evidence type="ECO:0000256" key="1">
    <source>
        <dbReference type="SAM" id="MobiDB-lite"/>
    </source>
</evidence>
<name>U6C864_9CAUD</name>
<feature type="region of interest" description="Disordered" evidence="1">
    <location>
        <begin position="126"/>
        <end position="146"/>
    </location>
</feature>
<dbReference type="KEGG" id="vg:17699599"/>